<dbReference type="Proteomes" id="UP000053669">
    <property type="component" value="Unassembled WGS sequence"/>
</dbReference>
<gene>
    <name evidence="1" type="ORF">AQJ46_32735</name>
</gene>
<proteinExistence type="predicted"/>
<name>A0A101RUQ5_9ACTN</name>
<comment type="caution">
    <text evidence="1">The sequence shown here is derived from an EMBL/GenBank/DDBJ whole genome shotgun (WGS) entry which is preliminary data.</text>
</comment>
<accession>A0A101RUQ5</accession>
<dbReference type="EMBL" id="LMWU01000039">
    <property type="protein sequence ID" value="KUN62087.1"/>
    <property type="molecule type" value="Genomic_DNA"/>
</dbReference>
<protein>
    <submittedName>
        <fullName evidence="1">Uncharacterized protein</fullName>
    </submittedName>
</protein>
<dbReference type="AlphaFoldDB" id="A0A101RUQ5"/>
<evidence type="ECO:0000313" key="1">
    <source>
        <dbReference type="EMBL" id="KUN62087.1"/>
    </source>
</evidence>
<sequence length="77" mass="8779">MFAQISRQRGIEPADVRDVCAAWRAFGEFCQVEVEPDYGKVELELTFAEDPARQEGERGSWQCRSALIVTAAQSWER</sequence>
<evidence type="ECO:0000313" key="2">
    <source>
        <dbReference type="Proteomes" id="UP000053669"/>
    </source>
</evidence>
<reference evidence="1 2" key="1">
    <citation type="submission" date="2015-10" db="EMBL/GenBank/DDBJ databases">
        <title>Draft genome sequence of Streptomyces canus DSM 40017, type strain for the species Streptomyces canus.</title>
        <authorList>
            <person name="Ruckert C."/>
            <person name="Winkler A."/>
            <person name="Kalinowski J."/>
            <person name="Kampfer P."/>
            <person name="Glaeser S."/>
        </authorList>
    </citation>
    <scope>NUCLEOTIDE SEQUENCE [LARGE SCALE GENOMIC DNA]</scope>
    <source>
        <strain evidence="1 2">DSM 40017</strain>
    </source>
</reference>
<organism evidence="1 2">
    <name type="scientific">Streptomyces canus</name>
    <dbReference type="NCBI Taxonomy" id="58343"/>
    <lineage>
        <taxon>Bacteria</taxon>
        <taxon>Bacillati</taxon>
        <taxon>Actinomycetota</taxon>
        <taxon>Actinomycetes</taxon>
        <taxon>Kitasatosporales</taxon>
        <taxon>Streptomycetaceae</taxon>
        <taxon>Streptomyces</taxon>
        <taxon>Streptomyces aurantiacus group</taxon>
    </lineage>
</organism>
<dbReference type="RefSeq" id="WP_059209004.1">
    <property type="nucleotide sequence ID" value="NZ_KQ948667.1"/>
</dbReference>